<accession>A0ABU6W9E4</accession>
<comment type="caution">
    <text evidence="1">The sequence shown here is derived from an EMBL/GenBank/DDBJ whole genome shotgun (WGS) entry which is preliminary data.</text>
</comment>
<gene>
    <name evidence="1" type="ORF">PIB30_011626</name>
</gene>
<keyword evidence="2" id="KW-1185">Reference proteome</keyword>
<dbReference type="EMBL" id="JASCZI010181271">
    <property type="protein sequence ID" value="MED6180588.1"/>
    <property type="molecule type" value="Genomic_DNA"/>
</dbReference>
<sequence length="200" mass="22404">MPRCGFTWSPREGNQLAHEIAKLAAKGDLDSHWYTSPTATIRTIINQDKRTNNHMHWGPIMRSGVQATMGVVTQQMQQHIQRQITQSSSLVGCGHGVTDLDYLFTGEGRQLGSKIVQSTSNRCQFVRIPIPTMSSRSPIEVGQEEKSFFSADSQTSTTWSLTESEKKEASSRRITSRIYDQKCAILSHSSKKMCNIARRG</sequence>
<evidence type="ECO:0000313" key="1">
    <source>
        <dbReference type="EMBL" id="MED6180588.1"/>
    </source>
</evidence>
<dbReference type="Proteomes" id="UP001341840">
    <property type="component" value="Unassembled WGS sequence"/>
</dbReference>
<organism evidence="1 2">
    <name type="scientific">Stylosanthes scabra</name>
    <dbReference type="NCBI Taxonomy" id="79078"/>
    <lineage>
        <taxon>Eukaryota</taxon>
        <taxon>Viridiplantae</taxon>
        <taxon>Streptophyta</taxon>
        <taxon>Embryophyta</taxon>
        <taxon>Tracheophyta</taxon>
        <taxon>Spermatophyta</taxon>
        <taxon>Magnoliopsida</taxon>
        <taxon>eudicotyledons</taxon>
        <taxon>Gunneridae</taxon>
        <taxon>Pentapetalae</taxon>
        <taxon>rosids</taxon>
        <taxon>fabids</taxon>
        <taxon>Fabales</taxon>
        <taxon>Fabaceae</taxon>
        <taxon>Papilionoideae</taxon>
        <taxon>50 kb inversion clade</taxon>
        <taxon>dalbergioids sensu lato</taxon>
        <taxon>Dalbergieae</taxon>
        <taxon>Pterocarpus clade</taxon>
        <taxon>Stylosanthes</taxon>
    </lineage>
</organism>
<evidence type="ECO:0000313" key="2">
    <source>
        <dbReference type="Proteomes" id="UP001341840"/>
    </source>
</evidence>
<protein>
    <recommendedName>
        <fullName evidence="3">RNase H type-1 domain-containing protein</fullName>
    </recommendedName>
</protein>
<proteinExistence type="predicted"/>
<evidence type="ECO:0008006" key="3">
    <source>
        <dbReference type="Google" id="ProtNLM"/>
    </source>
</evidence>
<name>A0ABU6W9E4_9FABA</name>
<reference evidence="1 2" key="1">
    <citation type="journal article" date="2023" name="Plants (Basel)">
        <title>Bridging the Gap: Combining Genomics and Transcriptomics Approaches to Understand Stylosanthes scabra, an Orphan Legume from the Brazilian Caatinga.</title>
        <authorList>
            <person name="Ferreira-Neto J.R.C."/>
            <person name="da Silva M.D."/>
            <person name="Binneck E."/>
            <person name="de Melo N.F."/>
            <person name="da Silva R.H."/>
            <person name="de Melo A.L.T.M."/>
            <person name="Pandolfi V."/>
            <person name="Bustamante F.O."/>
            <person name="Brasileiro-Vidal A.C."/>
            <person name="Benko-Iseppon A.M."/>
        </authorList>
    </citation>
    <scope>NUCLEOTIDE SEQUENCE [LARGE SCALE GENOMIC DNA]</scope>
    <source>
        <tissue evidence="1">Leaves</tissue>
    </source>
</reference>